<protein>
    <recommendedName>
        <fullName evidence="3">Nitrogen regulation protein NIFR3</fullName>
    </recommendedName>
</protein>
<dbReference type="Proteomes" id="UP000255091">
    <property type="component" value="Unassembled WGS sequence"/>
</dbReference>
<evidence type="ECO:0000313" key="2">
    <source>
        <dbReference type="Proteomes" id="UP000255091"/>
    </source>
</evidence>
<evidence type="ECO:0000313" key="1">
    <source>
        <dbReference type="EMBL" id="SUK52294.1"/>
    </source>
</evidence>
<reference evidence="1 2" key="1">
    <citation type="submission" date="2018-06" db="EMBL/GenBank/DDBJ databases">
        <authorList>
            <consortium name="Pathogen Informatics"/>
            <person name="Doyle S."/>
        </authorList>
    </citation>
    <scope>NUCLEOTIDE SEQUENCE [LARGE SCALE GENOMIC DNA]</scope>
    <source>
        <strain evidence="1 2">NCTC6133</strain>
    </source>
</reference>
<evidence type="ECO:0008006" key="3">
    <source>
        <dbReference type="Google" id="ProtNLM"/>
    </source>
</evidence>
<name>A0A380DWJ9_STAAU</name>
<organism evidence="1 2">
    <name type="scientific">Staphylococcus aureus</name>
    <dbReference type="NCBI Taxonomy" id="1280"/>
    <lineage>
        <taxon>Bacteria</taxon>
        <taxon>Bacillati</taxon>
        <taxon>Bacillota</taxon>
        <taxon>Bacilli</taxon>
        <taxon>Bacillales</taxon>
        <taxon>Staphylococcaceae</taxon>
        <taxon>Staphylococcus</taxon>
    </lineage>
</organism>
<accession>A0A380DWJ9</accession>
<gene>
    <name evidence="1" type="ORF">NCTC6133_02269</name>
</gene>
<proteinExistence type="predicted"/>
<dbReference type="AlphaFoldDB" id="A0A380DWJ9"/>
<dbReference type="EMBL" id="UHAP01000001">
    <property type="protein sequence ID" value="SUK52294.1"/>
    <property type="molecule type" value="Genomic_DNA"/>
</dbReference>
<sequence length="35" mass="3852">MGPQHGEFRKEILQTMQVGLGPNIEADGKVSLQDQ</sequence>